<dbReference type="STRING" id="85681.V4RRY8"/>
<accession>V4RRY8</accession>
<dbReference type="Pfam" id="PF01103">
    <property type="entry name" value="Omp85"/>
    <property type="match status" value="1"/>
</dbReference>
<protein>
    <recommendedName>
        <fullName evidence="3">Bacterial surface antigen (D15) domain-containing protein</fullName>
    </recommendedName>
</protein>
<reference evidence="4 5" key="1">
    <citation type="submission" date="2013-10" db="EMBL/GenBank/DDBJ databases">
        <authorList>
            <consortium name="International Citrus Genome Consortium"/>
            <person name="Jenkins J."/>
            <person name="Schmutz J."/>
            <person name="Prochnik S."/>
            <person name="Rokhsar D."/>
            <person name="Gmitter F."/>
            <person name="Ollitrault P."/>
            <person name="Machado M."/>
            <person name="Talon M."/>
            <person name="Wincker P."/>
            <person name="Jaillon O."/>
            <person name="Morgante M."/>
        </authorList>
    </citation>
    <scope>NUCLEOTIDE SEQUENCE</scope>
    <source>
        <strain evidence="5">cv. Clemenules</strain>
    </source>
</reference>
<dbReference type="Gramene" id="ESR37318">
    <property type="protein sequence ID" value="ESR37318"/>
    <property type="gene ID" value="CICLE_v100287082mg"/>
</dbReference>
<evidence type="ECO:0000256" key="2">
    <source>
        <dbReference type="ARBA" id="ARBA00023136"/>
    </source>
</evidence>
<name>V4RRY8_CITCL</name>
<keyword evidence="5" id="KW-1185">Reference proteome</keyword>
<comment type="subcellular location">
    <subcellularLocation>
        <location evidence="1">Membrane</location>
    </subcellularLocation>
</comment>
<dbReference type="OMA" id="CAINAFQ"/>
<dbReference type="KEGG" id="cic:CICLE_v100287082m"/>
<keyword evidence="2" id="KW-0472">Membrane</keyword>
<dbReference type="Proteomes" id="UP000030687">
    <property type="component" value="Unassembled WGS sequence"/>
</dbReference>
<proteinExistence type="predicted"/>
<evidence type="ECO:0000256" key="1">
    <source>
        <dbReference type="ARBA" id="ARBA00004370"/>
    </source>
</evidence>
<dbReference type="InterPro" id="IPR000184">
    <property type="entry name" value="Bac_surfAg_D15"/>
</dbReference>
<evidence type="ECO:0000313" key="4">
    <source>
        <dbReference type="EMBL" id="ESR37318.1"/>
    </source>
</evidence>
<organism evidence="4 5">
    <name type="scientific">Citrus clementina</name>
    <name type="common">Clementine</name>
    <name type="synonym">Citrus deliciosa x Citrus sinensis</name>
    <dbReference type="NCBI Taxonomy" id="85681"/>
    <lineage>
        <taxon>Eukaryota</taxon>
        <taxon>Viridiplantae</taxon>
        <taxon>Streptophyta</taxon>
        <taxon>Embryophyta</taxon>
        <taxon>Tracheophyta</taxon>
        <taxon>Spermatophyta</taxon>
        <taxon>Magnoliopsida</taxon>
        <taxon>eudicotyledons</taxon>
        <taxon>Gunneridae</taxon>
        <taxon>Pentapetalae</taxon>
        <taxon>rosids</taxon>
        <taxon>malvids</taxon>
        <taxon>Sapindales</taxon>
        <taxon>Rutaceae</taxon>
        <taxon>Aurantioideae</taxon>
        <taxon>Citrus</taxon>
    </lineage>
</organism>
<dbReference type="EMBL" id="KI536978">
    <property type="protein sequence ID" value="ESR37318.1"/>
    <property type="molecule type" value="Genomic_DNA"/>
</dbReference>
<feature type="domain" description="Bacterial surface antigen (D15)" evidence="3">
    <location>
        <begin position="6"/>
        <end position="46"/>
    </location>
</feature>
<dbReference type="AlphaFoldDB" id="V4RRY8"/>
<sequence length="51" mass="5419">NPALRQGKPGSGAGLGYGLRYRSPFGSLQLDCAINAFQQKTLYFGITNLAS</sequence>
<evidence type="ECO:0000259" key="3">
    <source>
        <dbReference type="Pfam" id="PF01103"/>
    </source>
</evidence>
<feature type="non-terminal residue" evidence="4">
    <location>
        <position position="1"/>
    </location>
</feature>
<evidence type="ECO:0000313" key="5">
    <source>
        <dbReference type="Proteomes" id="UP000030687"/>
    </source>
</evidence>
<dbReference type="InParanoid" id="V4RRY8"/>
<gene>
    <name evidence="4" type="ORF">CICLE_v100287082mg</name>
</gene>
<dbReference type="GO" id="GO:0019867">
    <property type="term" value="C:outer membrane"/>
    <property type="evidence" value="ECO:0007669"/>
    <property type="project" value="InterPro"/>
</dbReference>